<evidence type="ECO:0000313" key="10">
    <source>
        <dbReference type="Proteomes" id="UP000271974"/>
    </source>
</evidence>
<dbReference type="PANTHER" id="PTHR11005">
    <property type="entry name" value="LYSOSOMAL ACID LIPASE-RELATED"/>
    <property type="match status" value="1"/>
</dbReference>
<keyword evidence="2" id="KW-0732">Signal</keyword>
<dbReference type="GO" id="GO:0016788">
    <property type="term" value="F:hydrolase activity, acting on ester bonds"/>
    <property type="evidence" value="ECO:0007669"/>
    <property type="project" value="InterPro"/>
</dbReference>
<evidence type="ECO:0000256" key="5">
    <source>
        <dbReference type="ARBA" id="ARBA00023098"/>
    </source>
</evidence>
<keyword evidence="4" id="KW-0442">Lipid degradation</keyword>
<protein>
    <recommendedName>
        <fullName evidence="8">Partial AB-hydrolase lipase domain-containing protein</fullName>
    </recommendedName>
</protein>
<evidence type="ECO:0000313" key="9">
    <source>
        <dbReference type="EMBL" id="RUS75481.1"/>
    </source>
</evidence>
<dbReference type="Pfam" id="PF04083">
    <property type="entry name" value="Abhydro_lipase"/>
    <property type="match status" value="1"/>
</dbReference>
<dbReference type="Gene3D" id="3.40.50.1820">
    <property type="entry name" value="alpha/beta hydrolase"/>
    <property type="match status" value="1"/>
</dbReference>
<feature type="active site" description="Charge relay system" evidence="7">
    <location>
        <position position="312"/>
    </location>
</feature>
<feature type="domain" description="Partial AB-hydrolase lipase" evidence="8">
    <location>
        <begin position="4"/>
        <end position="64"/>
    </location>
</feature>
<keyword evidence="6" id="KW-0325">Glycoprotein</keyword>
<dbReference type="InterPro" id="IPR006693">
    <property type="entry name" value="AB_hydrolase_lipase"/>
</dbReference>
<dbReference type="FunFam" id="3.40.50.1820:FF:000021">
    <property type="entry name" value="Lipase"/>
    <property type="match status" value="1"/>
</dbReference>
<dbReference type="InterPro" id="IPR029058">
    <property type="entry name" value="AB_hydrolase_fold"/>
</dbReference>
<keyword evidence="5" id="KW-0443">Lipid metabolism</keyword>
<keyword evidence="10" id="KW-1185">Reference proteome</keyword>
<evidence type="ECO:0000256" key="7">
    <source>
        <dbReference type="PIRSR" id="PIRSR000862-1"/>
    </source>
</evidence>
<dbReference type="GO" id="GO:0016042">
    <property type="term" value="P:lipid catabolic process"/>
    <property type="evidence" value="ECO:0007669"/>
    <property type="project" value="UniProtKB-KW"/>
</dbReference>
<comment type="similarity">
    <text evidence="1">Belongs to the AB hydrolase superfamily. Lipase family.</text>
</comment>
<organism evidence="9 10">
    <name type="scientific">Elysia chlorotica</name>
    <name type="common">Eastern emerald elysia</name>
    <name type="synonym">Sea slug</name>
    <dbReference type="NCBI Taxonomy" id="188477"/>
    <lineage>
        <taxon>Eukaryota</taxon>
        <taxon>Metazoa</taxon>
        <taxon>Spiralia</taxon>
        <taxon>Lophotrochozoa</taxon>
        <taxon>Mollusca</taxon>
        <taxon>Gastropoda</taxon>
        <taxon>Heterobranchia</taxon>
        <taxon>Euthyneura</taxon>
        <taxon>Panpulmonata</taxon>
        <taxon>Sacoglossa</taxon>
        <taxon>Placobranchoidea</taxon>
        <taxon>Plakobranchidae</taxon>
        <taxon>Elysia</taxon>
    </lineage>
</organism>
<feature type="active site" description="Nucleophile" evidence="7">
    <location>
        <position position="140"/>
    </location>
</feature>
<reference evidence="9 10" key="1">
    <citation type="submission" date="2019-01" db="EMBL/GenBank/DDBJ databases">
        <title>A draft genome assembly of the solar-powered sea slug Elysia chlorotica.</title>
        <authorList>
            <person name="Cai H."/>
            <person name="Li Q."/>
            <person name="Fang X."/>
            <person name="Li J."/>
            <person name="Curtis N.E."/>
            <person name="Altenburger A."/>
            <person name="Shibata T."/>
            <person name="Feng M."/>
            <person name="Maeda T."/>
            <person name="Schwartz J.A."/>
            <person name="Shigenobu S."/>
            <person name="Lundholm N."/>
            <person name="Nishiyama T."/>
            <person name="Yang H."/>
            <person name="Hasebe M."/>
            <person name="Li S."/>
            <person name="Pierce S.K."/>
            <person name="Wang J."/>
        </authorList>
    </citation>
    <scope>NUCLEOTIDE SEQUENCE [LARGE SCALE GENOMIC DNA]</scope>
    <source>
        <strain evidence="9">EC2010</strain>
        <tissue evidence="9">Whole organism of an adult</tissue>
    </source>
</reference>
<evidence type="ECO:0000256" key="4">
    <source>
        <dbReference type="ARBA" id="ARBA00022963"/>
    </source>
</evidence>
<evidence type="ECO:0000256" key="3">
    <source>
        <dbReference type="ARBA" id="ARBA00022801"/>
    </source>
</evidence>
<dbReference type="Proteomes" id="UP000271974">
    <property type="component" value="Unassembled WGS sequence"/>
</dbReference>
<proteinExistence type="inferred from homology"/>
<dbReference type="EMBL" id="RQTK01000738">
    <property type="protein sequence ID" value="RUS75481.1"/>
    <property type="molecule type" value="Genomic_DNA"/>
</dbReference>
<dbReference type="STRING" id="188477.A0A3S0ZUD1"/>
<keyword evidence="3" id="KW-0378">Hydrolase</keyword>
<evidence type="ECO:0000256" key="1">
    <source>
        <dbReference type="ARBA" id="ARBA00010701"/>
    </source>
</evidence>
<evidence type="ECO:0000256" key="6">
    <source>
        <dbReference type="ARBA" id="ARBA00023180"/>
    </source>
</evidence>
<dbReference type="SUPFAM" id="SSF53474">
    <property type="entry name" value="alpha/beta-Hydrolases"/>
    <property type="match status" value="1"/>
</dbReference>
<feature type="active site" description="Charge relay system" evidence="7">
    <location>
        <position position="340"/>
    </location>
</feature>
<dbReference type="OrthoDB" id="9974421at2759"/>
<comment type="caution">
    <text evidence="9">The sequence shown here is derived from an EMBL/GenBank/DDBJ whole genome shotgun (WGS) entry which is preliminary data.</text>
</comment>
<name>A0A3S0ZUD1_ELYCH</name>
<evidence type="ECO:0000259" key="8">
    <source>
        <dbReference type="Pfam" id="PF04083"/>
    </source>
</evidence>
<gene>
    <name evidence="9" type="ORF">EGW08_016749</name>
</gene>
<accession>A0A3S0ZUD1</accession>
<dbReference type="PIRSF" id="PIRSF000862">
    <property type="entry name" value="Steryl_ester_lip"/>
    <property type="match status" value="1"/>
</dbReference>
<dbReference type="InterPro" id="IPR025483">
    <property type="entry name" value="Lipase_euk"/>
</dbReference>
<evidence type="ECO:0000256" key="2">
    <source>
        <dbReference type="ARBA" id="ARBA00022729"/>
    </source>
</evidence>
<sequence length="364" mass="40998">MNATELIATKGYPVEHHSVVTEDGYILGLFRIPHGLDNGHAKGPRPVVLLQHGLMACCDDFLVNPANESLAFILADAGADVWLGNSRGNVYSRRHTTLDPKKLDFWQFSWDAMAQYDLPATIYHILNQTGVQQLFYVGHSQGSAIAFARFSEDQALASRVRHLMALAPIARVGHIKSPPLLLLVKYADEIKLFLDTFGHGEFDFPEPLHRIVAGTLCEKWGETICENFIFLLCGFDPGSFNNSRADVYLAHVPAGASALTLMHWTQGVKSDQFKHFDYGEKENLIKYGQKTPPLYDPKKVKVPVAIFRGGRDWLASSEDIEWLLPQLNVTHDIYVPVYEHLDMTYAFDAATRMYKYIVDIVMEK</sequence>
<dbReference type="AlphaFoldDB" id="A0A3S0ZUD1"/>